<comment type="caution">
    <text evidence="2">The sequence shown here is derived from an EMBL/GenBank/DDBJ whole genome shotgun (WGS) entry which is preliminary data.</text>
</comment>
<dbReference type="EMBL" id="JAZGQO010000010">
    <property type="protein sequence ID" value="KAK6177758.1"/>
    <property type="molecule type" value="Genomic_DNA"/>
</dbReference>
<protein>
    <recommendedName>
        <fullName evidence="1">Ribosomal protein mS38 C-terminal domain-containing protein</fullName>
    </recommendedName>
</protein>
<dbReference type="AlphaFoldDB" id="A0AAN8JPW4"/>
<dbReference type="Proteomes" id="UP001347796">
    <property type="component" value="Unassembled WGS sequence"/>
</dbReference>
<dbReference type="InterPro" id="IPR013177">
    <property type="entry name" value="Ribosomal_mS38_C"/>
</dbReference>
<keyword evidence="3" id="KW-1185">Reference proteome</keyword>
<reference evidence="2 3" key="1">
    <citation type="submission" date="2024-01" db="EMBL/GenBank/DDBJ databases">
        <title>The genome of the rayed Mediterranean limpet Patella caerulea (Linnaeus, 1758).</title>
        <authorList>
            <person name="Anh-Thu Weber A."/>
            <person name="Halstead-Nussloch G."/>
        </authorList>
    </citation>
    <scope>NUCLEOTIDE SEQUENCE [LARGE SCALE GENOMIC DNA]</scope>
    <source>
        <strain evidence="2">AATW-2023a</strain>
        <tissue evidence="2">Whole specimen</tissue>
    </source>
</reference>
<evidence type="ECO:0000313" key="2">
    <source>
        <dbReference type="EMBL" id="KAK6177758.1"/>
    </source>
</evidence>
<dbReference type="SMART" id="SM01155">
    <property type="entry name" value="DUF1713"/>
    <property type="match status" value="1"/>
</dbReference>
<proteinExistence type="predicted"/>
<accession>A0AAN8JPW4</accession>
<organism evidence="2 3">
    <name type="scientific">Patella caerulea</name>
    <name type="common">Rayed Mediterranean limpet</name>
    <dbReference type="NCBI Taxonomy" id="87958"/>
    <lineage>
        <taxon>Eukaryota</taxon>
        <taxon>Metazoa</taxon>
        <taxon>Spiralia</taxon>
        <taxon>Lophotrochozoa</taxon>
        <taxon>Mollusca</taxon>
        <taxon>Gastropoda</taxon>
        <taxon>Patellogastropoda</taxon>
        <taxon>Patelloidea</taxon>
        <taxon>Patellidae</taxon>
        <taxon>Patella</taxon>
    </lineage>
</organism>
<name>A0AAN8JPW4_PATCE</name>
<evidence type="ECO:0000313" key="3">
    <source>
        <dbReference type="Proteomes" id="UP001347796"/>
    </source>
</evidence>
<sequence length="233" mass="26523">MTSQRSMSVFSAVCKNFHLLRLTTSTGIKPNIKSVSSVVRCDKRNKTDISFNIPKYTNSNPATSLNKITSPSFKLSAVINNTEYVCPTSKSNVNVVILDRNIVERQYDCPTSIQTVQDIIAPHVNKINVTTPPPNTNDTTGKFARNIMKIRRRKMNKHLLKKFRKANLFKLRIQTQQLKKKKERIFAAHLATYTKAAKDFDAEEFIKSELELARRGGFYVDVLGNRNLKSDKV</sequence>
<gene>
    <name evidence="2" type="ORF">SNE40_015796</name>
</gene>
<evidence type="ECO:0000259" key="1">
    <source>
        <dbReference type="SMART" id="SM01155"/>
    </source>
</evidence>
<feature type="domain" description="Ribosomal protein mS38 C-terminal" evidence="1">
    <location>
        <begin position="143"/>
        <end position="176"/>
    </location>
</feature>